<feature type="domain" description="RRM" evidence="3">
    <location>
        <begin position="36"/>
        <end position="117"/>
    </location>
</feature>
<keyword evidence="1" id="KW-0694">RNA-binding</keyword>
<dbReference type="VEuPathDB" id="TriTrypDB:TEOVI_000349200"/>
<dbReference type="Proteomes" id="UP000195570">
    <property type="component" value="Unassembled WGS sequence"/>
</dbReference>
<sequence length="277" mass="29808">MNKLTFTPLTDGEEFSARRGRGHKSAPISLIIDNTCRVYITQIPFSRIERDGVNALRSEFEAFGPVEAYKMFTDRSGRFIGTVLCTYRNPADASAAVQHMNDQNIDGSILKVSLSRDHGVVLLHNADGGEQSHAGGNDSVDGKWKHDRYHDGTQESTDSVRGGRGFGRGHSFPFRNGRGGPHMRRGGGRGRGLGGRSSGFPGRDVDEAFERYIASRDAQRRAGSPNENEGDPTGEVACETEAAEVVCEVVGDIGNDSAQVPEADNAPAEAVAGNEES</sequence>
<evidence type="ECO:0000256" key="1">
    <source>
        <dbReference type="PROSITE-ProRule" id="PRU00176"/>
    </source>
</evidence>
<keyword evidence="5" id="KW-1185">Reference proteome</keyword>
<dbReference type="GeneID" id="92377432"/>
<dbReference type="SMR" id="A0A1G4IHI5"/>
<dbReference type="SMART" id="SM00360">
    <property type="entry name" value="RRM"/>
    <property type="match status" value="1"/>
</dbReference>
<gene>
    <name evidence="4" type="ORF">TEOVI_000349200</name>
</gene>
<feature type="region of interest" description="Disordered" evidence="2">
    <location>
        <begin position="216"/>
        <end position="237"/>
    </location>
</feature>
<protein>
    <submittedName>
        <fullName evidence="4">RNA-binding protein, putative</fullName>
    </submittedName>
</protein>
<evidence type="ECO:0000259" key="3">
    <source>
        <dbReference type="PROSITE" id="PS50102"/>
    </source>
</evidence>
<feature type="region of interest" description="Disordered" evidence="2">
    <location>
        <begin position="253"/>
        <end position="277"/>
    </location>
</feature>
<dbReference type="GO" id="GO:0003723">
    <property type="term" value="F:RNA binding"/>
    <property type="evidence" value="ECO:0007669"/>
    <property type="project" value="UniProtKB-UniRule"/>
</dbReference>
<evidence type="ECO:0000256" key="2">
    <source>
        <dbReference type="SAM" id="MobiDB-lite"/>
    </source>
</evidence>
<dbReference type="InterPro" id="IPR000504">
    <property type="entry name" value="RRM_dom"/>
</dbReference>
<dbReference type="CDD" id="cd00590">
    <property type="entry name" value="RRM_SF"/>
    <property type="match status" value="1"/>
</dbReference>
<dbReference type="RefSeq" id="XP_067082490.1">
    <property type="nucleotide sequence ID" value="XM_067226389.1"/>
</dbReference>
<comment type="caution">
    <text evidence="4">The sequence shown here is derived from an EMBL/GenBank/DDBJ whole genome shotgun (WGS) entry which is preliminary data.</text>
</comment>
<dbReference type="PROSITE" id="PS50102">
    <property type="entry name" value="RRM"/>
    <property type="match status" value="1"/>
</dbReference>
<dbReference type="Pfam" id="PF00076">
    <property type="entry name" value="RRM_1"/>
    <property type="match status" value="1"/>
</dbReference>
<name>A0A1G4IHI5_TRYEQ</name>
<evidence type="ECO:0000313" key="5">
    <source>
        <dbReference type="Proteomes" id="UP000195570"/>
    </source>
</evidence>
<evidence type="ECO:0000313" key="4">
    <source>
        <dbReference type="EMBL" id="SCU71910.1"/>
    </source>
</evidence>
<feature type="region of interest" description="Disordered" evidence="2">
    <location>
        <begin position="126"/>
        <end position="203"/>
    </location>
</feature>
<organism evidence="4 5">
    <name type="scientific">Trypanosoma equiperdum</name>
    <dbReference type="NCBI Taxonomy" id="5694"/>
    <lineage>
        <taxon>Eukaryota</taxon>
        <taxon>Discoba</taxon>
        <taxon>Euglenozoa</taxon>
        <taxon>Kinetoplastea</taxon>
        <taxon>Metakinetoplastina</taxon>
        <taxon>Trypanosomatida</taxon>
        <taxon>Trypanosomatidae</taxon>
        <taxon>Trypanosoma</taxon>
    </lineage>
</organism>
<feature type="compositionally biased region" description="Basic and acidic residues" evidence="2">
    <location>
        <begin position="140"/>
        <end position="153"/>
    </location>
</feature>
<accession>A0A1G4IHI5</accession>
<dbReference type="AlphaFoldDB" id="A0A1G4IHI5"/>
<dbReference type="InterPro" id="IPR035979">
    <property type="entry name" value="RBD_domain_sf"/>
</dbReference>
<proteinExistence type="predicted"/>
<dbReference type="Gene3D" id="3.30.70.330">
    <property type="match status" value="1"/>
</dbReference>
<dbReference type="InterPro" id="IPR012677">
    <property type="entry name" value="Nucleotide-bd_a/b_plait_sf"/>
</dbReference>
<dbReference type="EMBL" id="CZPT02001755">
    <property type="protein sequence ID" value="SCU71910.1"/>
    <property type="molecule type" value="Genomic_DNA"/>
</dbReference>
<dbReference type="SUPFAM" id="SSF54928">
    <property type="entry name" value="RNA-binding domain, RBD"/>
    <property type="match status" value="1"/>
</dbReference>
<reference evidence="4" key="1">
    <citation type="submission" date="2016-09" db="EMBL/GenBank/DDBJ databases">
        <authorList>
            <person name="Hebert L."/>
            <person name="Moumen B."/>
        </authorList>
    </citation>
    <scope>NUCLEOTIDE SEQUENCE [LARGE SCALE GENOMIC DNA]</scope>
    <source>
        <strain evidence="4">OVI</strain>
    </source>
</reference>